<name>A0A9X0C5G4_9EURO</name>
<reference evidence="2" key="2">
    <citation type="journal article" date="2023" name="IMA Fungus">
        <title>Comparative genomic study of the Penicillium genus elucidates a diverse pangenome and 15 lateral gene transfer events.</title>
        <authorList>
            <person name="Petersen C."/>
            <person name="Sorensen T."/>
            <person name="Nielsen M.R."/>
            <person name="Sondergaard T.E."/>
            <person name="Sorensen J.L."/>
            <person name="Fitzpatrick D.A."/>
            <person name="Frisvad J.C."/>
            <person name="Nielsen K.L."/>
        </authorList>
    </citation>
    <scope>NUCLEOTIDE SEQUENCE</scope>
    <source>
        <strain evidence="2">IBT 29495</strain>
    </source>
</reference>
<dbReference type="EMBL" id="JAPWDS010000003">
    <property type="protein sequence ID" value="KAJ5502923.1"/>
    <property type="molecule type" value="Genomic_DNA"/>
</dbReference>
<evidence type="ECO:0000313" key="2">
    <source>
        <dbReference type="EMBL" id="KAJ5502923.1"/>
    </source>
</evidence>
<dbReference type="InterPro" id="IPR013830">
    <property type="entry name" value="SGNH_hydro"/>
</dbReference>
<dbReference type="GO" id="GO:0016787">
    <property type="term" value="F:hydrolase activity"/>
    <property type="evidence" value="ECO:0007669"/>
    <property type="project" value="UniProtKB-KW"/>
</dbReference>
<dbReference type="AlphaFoldDB" id="A0A9X0C5G4"/>
<keyword evidence="3" id="KW-1185">Reference proteome</keyword>
<dbReference type="PANTHER" id="PTHR14209">
    <property type="entry name" value="ISOAMYL ACETATE-HYDROLYZING ESTERASE 1"/>
    <property type="match status" value="1"/>
</dbReference>
<dbReference type="Gene3D" id="3.40.50.1110">
    <property type="entry name" value="SGNH hydrolase"/>
    <property type="match status" value="1"/>
</dbReference>
<dbReference type="PANTHER" id="PTHR14209:SF19">
    <property type="entry name" value="ISOAMYL ACETATE-HYDROLYZING ESTERASE 1 HOMOLOG"/>
    <property type="match status" value="1"/>
</dbReference>
<dbReference type="CDD" id="cd01838">
    <property type="entry name" value="Isoamyl_acetate_hydrolase_like"/>
    <property type="match status" value="1"/>
</dbReference>
<feature type="domain" description="SGNH hydrolase-type esterase" evidence="1">
    <location>
        <begin position="18"/>
        <end position="222"/>
    </location>
</feature>
<dbReference type="Pfam" id="PF13472">
    <property type="entry name" value="Lipase_GDSL_2"/>
    <property type="match status" value="1"/>
</dbReference>
<dbReference type="InterPro" id="IPR045136">
    <property type="entry name" value="Iah1-like"/>
</dbReference>
<keyword evidence="2" id="KW-0378">Hydrolase</keyword>
<evidence type="ECO:0000259" key="1">
    <source>
        <dbReference type="Pfam" id="PF13472"/>
    </source>
</evidence>
<accession>A0A9X0C5G4</accession>
<sequence>MTATETQDAFKPYDQFLLFGDSITQMACNQELGFAFHAALQESYSRRLDVVNRGFAGYTTAHAVKVFDKFFPSPQTANLRFMTIFFGANDACVPTHDQHVPLDQYKENLKKIIQHPATRAQNPRLILISPPPVNEYQMERFDAEKGCPFPSRTASHTKSYAAAACEVGTALNIPVVDLWTAFMKTTGWQEGEPLIGSRDVPDNEKLSSLLTDGLHLTPSGSRIVYDELMKVVEANWPDQTPEALPMVFPSWGEAPK</sequence>
<gene>
    <name evidence="2" type="ORF">N7463_005797</name>
</gene>
<comment type="caution">
    <text evidence="2">The sequence shown here is derived from an EMBL/GenBank/DDBJ whole genome shotgun (WGS) entry which is preliminary data.</text>
</comment>
<dbReference type="FunFam" id="3.40.50.1110:FF:000019">
    <property type="entry name" value="GDSL Lipase/Acylhydrolase family protein"/>
    <property type="match status" value="1"/>
</dbReference>
<dbReference type="InterPro" id="IPR036514">
    <property type="entry name" value="SGNH_hydro_sf"/>
</dbReference>
<dbReference type="OrthoDB" id="671439at2759"/>
<reference evidence="2" key="1">
    <citation type="submission" date="2022-12" db="EMBL/GenBank/DDBJ databases">
        <authorList>
            <person name="Petersen C."/>
        </authorList>
    </citation>
    <scope>NUCLEOTIDE SEQUENCE</scope>
    <source>
        <strain evidence="2">IBT 29495</strain>
    </source>
</reference>
<protein>
    <submittedName>
        <fullName evidence="2">Esterase SGNH hydrolase-type subgroup</fullName>
    </submittedName>
</protein>
<evidence type="ECO:0000313" key="3">
    <source>
        <dbReference type="Proteomes" id="UP001149954"/>
    </source>
</evidence>
<dbReference type="SUPFAM" id="SSF52266">
    <property type="entry name" value="SGNH hydrolase"/>
    <property type="match status" value="1"/>
</dbReference>
<organism evidence="2 3">
    <name type="scientific">Penicillium fimorum</name>
    <dbReference type="NCBI Taxonomy" id="1882269"/>
    <lineage>
        <taxon>Eukaryota</taxon>
        <taxon>Fungi</taxon>
        <taxon>Dikarya</taxon>
        <taxon>Ascomycota</taxon>
        <taxon>Pezizomycotina</taxon>
        <taxon>Eurotiomycetes</taxon>
        <taxon>Eurotiomycetidae</taxon>
        <taxon>Eurotiales</taxon>
        <taxon>Aspergillaceae</taxon>
        <taxon>Penicillium</taxon>
    </lineage>
</organism>
<dbReference type="Proteomes" id="UP001149954">
    <property type="component" value="Unassembled WGS sequence"/>
</dbReference>
<proteinExistence type="predicted"/>